<evidence type="ECO:0000256" key="8">
    <source>
        <dbReference type="ARBA" id="ARBA00023277"/>
    </source>
</evidence>
<evidence type="ECO:0000256" key="10">
    <source>
        <dbReference type="ARBA" id="ARBA00023326"/>
    </source>
</evidence>
<dbReference type="InterPro" id="IPR026891">
    <property type="entry name" value="Fn3-like"/>
</dbReference>
<dbReference type="SMART" id="SM01217">
    <property type="entry name" value="Fn3_like"/>
    <property type="match status" value="1"/>
</dbReference>
<dbReference type="Gene3D" id="2.60.120.260">
    <property type="entry name" value="Galactose-binding domain-like"/>
    <property type="match status" value="1"/>
</dbReference>
<keyword evidence="8 11" id="KW-0119">Carbohydrate metabolism</keyword>
<dbReference type="PROSITE" id="PS00775">
    <property type="entry name" value="GLYCOSYL_HYDROL_F3"/>
    <property type="match status" value="1"/>
</dbReference>
<comment type="similarity">
    <text evidence="3 11">Belongs to the glycosyl hydrolase 3 family.</text>
</comment>
<dbReference type="PANTHER" id="PTHR42715:SF3">
    <property type="entry name" value="BETA-GLUCOSIDASE B-RELATED"/>
    <property type="match status" value="1"/>
</dbReference>
<sequence length="843" mass="91623">MPQAKDTRSVDAVLTSLTREEKVLLLAGSSFWETTAIPGKSIPSIKLSDGPNGVRGAAMKGGPTSACFPCAVSLAATWNVDSVREIGKALGEEAKTKGANLLLGPTVCPHRHPLGGRNFESFSEDPYLAGTMASAYIGGLQGEGIGSAIKHFAANEQETFRNIVDVAVSARALREIYLRPFEIAINQAKPWALMTAYNSVNGSHADCNEMLLRDILRREWKWDGLVISDWGGTTSLIESLVAGLDLEMPGPPTIRKPEAILRALETGQISESLIDDRVRAVLQLVARTTGFGPQQQYEEYADDKTSHRELIRRLGSEGIVLLKNDDGILPLNLARPGDQTTKVALLGFADEALIHGGGSAAVNAHYRVTPAEGLKKALEHCNVEFECVKGAHTLRKLPPMVDNVTNKERNPGWDMEFLHSQTSNTLPCLTQPLYIPTVPGNEGLAIRATTTFCPPSSGRHYISLSGLGPSSLLINGKEIYRQAGNCPDLMAFILSSYADVPVQYDFVAGQLYHIEVVSHPLEAYNGPAFMNGRAGFSVGFMLQSNREADLLAEAVVVAARSDIAIVFTGNTAEWEAEGQDQVSFHLPRDGSQDRLVSAVAAANGNTIVVNCTGVPVAMPWINEIKALVQAWFPGQEAGNSIADILVGNRCPSGKLPVTFPRAIEDAPAFGNFPGGFDHDGRACVRYEEGVFVGYRFYDHGPEQREKVLFPFGYGLSYTSFRLCDISLSVFEDDQDDPVQVHVTVSNIGNRRGTETIQVYVGHALHSEEHPWKTLVAFAQVPIYPGESRATTLAFTRRDFAHFDESSGRWIIAAGEYRVHVGTSVVDIAGTERLVMRESMEFAP</sequence>
<evidence type="ECO:0000256" key="11">
    <source>
        <dbReference type="RuleBase" id="RU361161"/>
    </source>
</evidence>
<evidence type="ECO:0000256" key="2">
    <source>
        <dbReference type="ARBA" id="ARBA00004987"/>
    </source>
</evidence>
<evidence type="ECO:0000256" key="1">
    <source>
        <dbReference type="ARBA" id="ARBA00000448"/>
    </source>
</evidence>
<keyword evidence="7" id="KW-0325">Glycoprotein</keyword>
<dbReference type="PANTHER" id="PTHR42715">
    <property type="entry name" value="BETA-GLUCOSIDASE"/>
    <property type="match status" value="1"/>
</dbReference>
<comment type="catalytic activity">
    <reaction evidence="1 11">
        <text>Hydrolysis of terminal, non-reducing beta-D-glucosyl residues with release of beta-D-glucose.</text>
        <dbReference type="EC" id="3.2.1.21"/>
    </reaction>
</comment>
<evidence type="ECO:0000256" key="5">
    <source>
        <dbReference type="ARBA" id="ARBA00022801"/>
    </source>
</evidence>
<dbReference type="Pfam" id="PF01915">
    <property type="entry name" value="Glyco_hydro_3_C"/>
    <property type="match status" value="1"/>
</dbReference>
<dbReference type="InterPro" id="IPR050288">
    <property type="entry name" value="Cellulose_deg_GH3"/>
</dbReference>
<comment type="caution">
    <text evidence="13">The sequence shown here is derived from an EMBL/GenBank/DDBJ whole genome shotgun (WGS) entry which is preliminary data.</text>
</comment>
<dbReference type="InterPro" id="IPR036962">
    <property type="entry name" value="Glyco_hydro_3_N_sf"/>
</dbReference>
<dbReference type="GeneID" id="98162911"/>
<dbReference type="Gene3D" id="2.60.40.10">
    <property type="entry name" value="Immunoglobulins"/>
    <property type="match status" value="1"/>
</dbReference>
<feature type="domain" description="PA14" evidence="12">
    <location>
        <begin position="399"/>
        <end position="555"/>
    </location>
</feature>
<dbReference type="InterPro" id="IPR019800">
    <property type="entry name" value="Glyco_hydro_3_AS"/>
</dbReference>
<evidence type="ECO:0000256" key="9">
    <source>
        <dbReference type="ARBA" id="ARBA00023295"/>
    </source>
</evidence>
<keyword evidence="14" id="KW-1185">Reference proteome</keyword>
<dbReference type="SUPFAM" id="SSF52279">
    <property type="entry name" value="Beta-D-glucan exohydrolase, C-terminal domain"/>
    <property type="match status" value="1"/>
</dbReference>
<dbReference type="Gene3D" id="3.40.50.1700">
    <property type="entry name" value="Glycoside hydrolase family 3 C-terminal domain"/>
    <property type="match status" value="1"/>
</dbReference>
<evidence type="ECO:0000256" key="4">
    <source>
        <dbReference type="ARBA" id="ARBA00012744"/>
    </source>
</evidence>
<dbReference type="PROSITE" id="PS51820">
    <property type="entry name" value="PA14"/>
    <property type="match status" value="1"/>
</dbReference>
<dbReference type="InterPro" id="IPR013783">
    <property type="entry name" value="Ig-like_fold"/>
</dbReference>
<evidence type="ECO:0000259" key="12">
    <source>
        <dbReference type="PROSITE" id="PS51820"/>
    </source>
</evidence>
<organism evidence="13 14">
    <name type="scientific">Aspergillus pseudodeflectus</name>
    <dbReference type="NCBI Taxonomy" id="176178"/>
    <lineage>
        <taxon>Eukaryota</taxon>
        <taxon>Fungi</taxon>
        <taxon>Dikarya</taxon>
        <taxon>Ascomycota</taxon>
        <taxon>Pezizomycotina</taxon>
        <taxon>Eurotiomycetes</taxon>
        <taxon>Eurotiomycetidae</taxon>
        <taxon>Eurotiales</taxon>
        <taxon>Aspergillaceae</taxon>
        <taxon>Aspergillus</taxon>
        <taxon>Aspergillus subgen. Nidulantes</taxon>
    </lineage>
</organism>
<dbReference type="InterPro" id="IPR017853">
    <property type="entry name" value="GH"/>
</dbReference>
<dbReference type="GO" id="GO:0016787">
    <property type="term" value="F:hydrolase activity"/>
    <property type="evidence" value="ECO:0007669"/>
    <property type="project" value="UniProtKB-KW"/>
</dbReference>
<dbReference type="EMBL" id="JBFXLR010000014">
    <property type="protein sequence ID" value="KAL2853206.1"/>
    <property type="molecule type" value="Genomic_DNA"/>
</dbReference>
<dbReference type="InterPro" id="IPR002772">
    <property type="entry name" value="Glyco_hydro_3_C"/>
</dbReference>
<evidence type="ECO:0000256" key="7">
    <source>
        <dbReference type="ARBA" id="ARBA00023180"/>
    </source>
</evidence>
<accession>A0ABR4KLQ3</accession>
<keyword evidence="10 11" id="KW-0624">Polysaccharide degradation</keyword>
<dbReference type="Gene3D" id="3.20.20.300">
    <property type="entry name" value="Glycoside hydrolase, family 3, N-terminal domain"/>
    <property type="match status" value="1"/>
</dbReference>
<dbReference type="InterPro" id="IPR001764">
    <property type="entry name" value="Glyco_hydro_3_N"/>
</dbReference>
<comment type="pathway">
    <text evidence="2 11">Glycan metabolism; cellulose degradation.</text>
</comment>
<reference evidence="13 14" key="1">
    <citation type="submission" date="2024-07" db="EMBL/GenBank/DDBJ databases">
        <title>Section-level genome sequencing and comparative genomics of Aspergillus sections Usti and Cavernicolus.</title>
        <authorList>
            <consortium name="Lawrence Berkeley National Laboratory"/>
            <person name="Nybo J.L."/>
            <person name="Vesth T.C."/>
            <person name="Theobald S."/>
            <person name="Frisvad J.C."/>
            <person name="Larsen T.O."/>
            <person name="Kjaerboelling I."/>
            <person name="Rothschild-Mancinelli K."/>
            <person name="Lyhne E.K."/>
            <person name="Kogle M.E."/>
            <person name="Barry K."/>
            <person name="Clum A."/>
            <person name="Na H."/>
            <person name="Ledsgaard L."/>
            <person name="Lin J."/>
            <person name="Lipzen A."/>
            <person name="Kuo A."/>
            <person name="Riley R."/>
            <person name="Mondo S."/>
            <person name="LaButti K."/>
            <person name="Haridas S."/>
            <person name="Pangalinan J."/>
            <person name="Salamov A.A."/>
            <person name="Simmons B.A."/>
            <person name="Magnuson J.K."/>
            <person name="Chen J."/>
            <person name="Drula E."/>
            <person name="Henrissat B."/>
            <person name="Wiebenga A."/>
            <person name="Lubbers R.J."/>
            <person name="Gomes A.C."/>
            <person name="Macurrencykelacurrency M.R."/>
            <person name="Stajich J."/>
            <person name="Grigoriev I.V."/>
            <person name="Mortensen U.H."/>
            <person name="De vries R.P."/>
            <person name="Baker S.E."/>
            <person name="Andersen M.R."/>
        </authorList>
    </citation>
    <scope>NUCLEOTIDE SEQUENCE [LARGE SCALE GENOMIC DNA]</scope>
    <source>
        <strain evidence="13 14">CBS 756.74</strain>
    </source>
</reference>
<dbReference type="Pfam" id="PF14310">
    <property type="entry name" value="Fn3-like"/>
    <property type="match status" value="1"/>
</dbReference>
<proteinExistence type="inferred from homology"/>
<dbReference type="InterPro" id="IPR037524">
    <property type="entry name" value="PA14/GLEYA"/>
</dbReference>
<dbReference type="RefSeq" id="XP_070900847.1">
    <property type="nucleotide sequence ID" value="XM_071047747.1"/>
</dbReference>
<evidence type="ECO:0000313" key="14">
    <source>
        <dbReference type="Proteomes" id="UP001610444"/>
    </source>
</evidence>
<dbReference type="EC" id="3.2.1.21" evidence="4 11"/>
<keyword evidence="5 11" id="KW-0378">Hydrolase</keyword>
<keyword evidence="9 11" id="KW-0326">Glycosidase</keyword>
<evidence type="ECO:0000256" key="3">
    <source>
        <dbReference type="ARBA" id="ARBA00005336"/>
    </source>
</evidence>
<dbReference type="InterPro" id="IPR036881">
    <property type="entry name" value="Glyco_hydro_3_C_sf"/>
</dbReference>
<protein>
    <recommendedName>
        <fullName evidence="4 11">beta-glucosidase</fullName>
        <ecNumber evidence="4 11">3.2.1.21</ecNumber>
    </recommendedName>
</protein>
<dbReference type="Proteomes" id="UP001610444">
    <property type="component" value="Unassembled WGS sequence"/>
</dbReference>
<dbReference type="SUPFAM" id="SSF51445">
    <property type="entry name" value="(Trans)glycosidases"/>
    <property type="match status" value="1"/>
</dbReference>
<gene>
    <name evidence="13" type="ORF">BJX68DRAFT_274906</name>
</gene>
<dbReference type="Pfam" id="PF00933">
    <property type="entry name" value="Glyco_hydro_3"/>
    <property type="match status" value="1"/>
</dbReference>
<dbReference type="PRINTS" id="PR00133">
    <property type="entry name" value="GLHYDRLASE3"/>
</dbReference>
<keyword evidence="6" id="KW-0136">Cellulose degradation</keyword>
<name>A0ABR4KLQ3_9EURO</name>
<evidence type="ECO:0000313" key="13">
    <source>
        <dbReference type="EMBL" id="KAL2853206.1"/>
    </source>
</evidence>
<evidence type="ECO:0000256" key="6">
    <source>
        <dbReference type="ARBA" id="ARBA00023001"/>
    </source>
</evidence>